<feature type="domain" description="Heterokaryon incompatibility" evidence="2">
    <location>
        <begin position="73"/>
        <end position="202"/>
    </location>
</feature>
<name>A0A8G0LJM3_9HYPO</name>
<reference evidence="3 4" key="1">
    <citation type="journal article" date="2021" name="BMC Genomics">
        <title>Telomere-to-telomere genome assembly of asparaginase-producing Trichoderma simmonsii.</title>
        <authorList>
            <person name="Chung D."/>
            <person name="Kwon Y.M."/>
            <person name="Yang Y."/>
        </authorList>
    </citation>
    <scope>NUCLEOTIDE SEQUENCE [LARGE SCALE GENOMIC DNA]</scope>
    <source>
        <strain evidence="3 4">GH-Sj1</strain>
    </source>
</reference>
<evidence type="ECO:0000313" key="4">
    <source>
        <dbReference type="Proteomes" id="UP000826661"/>
    </source>
</evidence>
<keyword evidence="4" id="KW-1185">Reference proteome</keyword>
<evidence type="ECO:0000259" key="2">
    <source>
        <dbReference type="Pfam" id="PF06985"/>
    </source>
</evidence>
<dbReference type="InterPro" id="IPR010730">
    <property type="entry name" value="HET"/>
</dbReference>
<dbReference type="InterPro" id="IPR052895">
    <property type="entry name" value="HetReg/Transcr_Mod"/>
</dbReference>
<accession>A0A8G0LJM3</accession>
<evidence type="ECO:0000313" key="3">
    <source>
        <dbReference type="EMBL" id="QYT03257.1"/>
    </source>
</evidence>
<dbReference type="EMBL" id="CP075868">
    <property type="protein sequence ID" value="QYT03257.1"/>
    <property type="molecule type" value="Genomic_DNA"/>
</dbReference>
<dbReference type="AlphaFoldDB" id="A0A8G0LJM3"/>
<organism evidence="3 4">
    <name type="scientific">Trichoderma simmonsii</name>
    <dbReference type="NCBI Taxonomy" id="1491479"/>
    <lineage>
        <taxon>Eukaryota</taxon>
        <taxon>Fungi</taxon>
        <taxon>Dikarya</taxon>
        <taxon>Ascomycota</taxon>
        <taxon>Pezizomycotina</taxon>
        <taxon>Sordariomycetes</taxon>
        <taxon>Hypocreomycetidae</taxon>
        <taxon>Hypocreales</taxon>
        <taxon>Hypocreaceae</taxon>
        <taxon>Trichoderma</taxon>
    </lineage>
</organism>
<feature type="compositionally biased region" description="Polar residues" evidence="1">
    <location>
        <begin position="1"/>
        <end position="10"/>
    </location>
</feature>
<dbReference type="Proteomes" id="UP000826661">
    <property type="component" value="Chromosome V"/>
</dbReference>
<feature type="region of interest" description="Disordered" evidence="1">
    <location>
        <begin position="1"/>
        <end position="27"/>
    </location>
</feature>
<sequence>MFSKFSNRSRQGVALRPNPGSISKPKIDNTLSYRGRRLDKDSLRLIEIQPAAHEGDPLVCTLTEVTLGNKPNFEALSYTWGTDKATYAITLNGQPFQVGENLLGALIFLRGRAMSMKARQLFWIDAICINQSDLEERSNQVRIMNHIYSRASNVVVWLGSKYAEYQKDMKRELLPKGGNSTQQKMVRLLLTDPYWDRLWTLQAIGRARQLQVCFGNQTFPWDQFMRLIAMYNSDGATGPLRLNRLLRQEKNNDSYTLKRLLVEHREAKCSEPRDKVYGLIGLASDAGEFPIDYKKSLYEVWKDTMEFMNKWNLFKDESQILPMGALVKSLLMANHSDPLSQLSKDSTQLIDNPKSPLVFHLKAVSVGCIVCVGPSASDIVSRPDDANQWRIATQRLFPAGELGPAHQEYDKLFRALLESDDSTIQKTCFNRPSPVIWDEKSPYNYNCTQPPESVRDYITWVHQVTKTTNLQWSQRPQGVTNRSAPVQPRLYLAKEGNHTQRKMGLASGLVQQNDVVFRVPSAKRALLVRVVQEEKSKSKARVVGTALTTKDMCSSTPDNDYTGWTTTVHLDAGTLFMLLE</sequence>
<gene>
    <name evidence="3" type="ORF">H0G86_010225</name>
</gene>
<dbReference type="PANTHER" id="PTHR24148">
    <property type="entry name" value="ANKYRIN REPEAT DOMAIN-CONTAINING PROTEIN 39 HOMOLOG-RELATED"/>
    <property type="match status" value="1"/>
</dbReference>
<protein>
    <submittedName>
        <fullName evidence="3">HET domain-containing protein</fullName>
    </submittedName>
</protein>
<dbReference type="Pfam" id="PF06985">
    <property type="entry name" value="HET"/>
    <property type="match status" value="1"/>
</dbReference>
<dbReference type="PANTHER" id="PTHR24148:SF73">
    <property type="entry name" value="HET DOMAIN PROTEIN (AFU_ORTHOLOGUE AFUA_8G01020)"/>
    <property type="match status" value="1"/>
</dbReference>
<evidence type="ECO:0000256" key="1">
    <source>
        <dbReference type="SAM" id="MobiDB-lite"/>
    </source>
</evidence>
<proteinExistence type="predicted"/>